<evidence type="ECO:0000313" key="1">
    <source>
        <dbReference type="EMBL" id="KAG8187030.1"/>
    </source>
</evidence>
<evidence type="ECO:0000313" key="2">
    <source>
        <dbReference type="Proteomes" id="UP000827092"/>
    </source>
</evidence>
<name>A0AAV6URZ5_9ARAC</name>
<keyword evidence="2" id="KW-1185">Reference proteome</keyword>
<comment type="caution">
    <text evidence="1">The sequence shown here is derived from an EMBL/GenBank/DDBJ whole genome shotgun (WGS) entry which is preliminary data.</text>
</comment>
<sequence length="104" mass="11617">MEQWECVPFSCFKYLNAQDSFGCALQSGIVPRQRIRLSGAAPVSVNSCDSTTLNKTSSIHRCTHTKKDREKSASPEEHYLEVGIKLKGAQNKEKLCSAQNKEKL</sequence>
<dbReference type="AlphaFoldDB" id="A0AAV6URZ5"/>
<gene>
    <name evidence="1" type="ORF">JTE90_019240</name>
</gene>
<proteinExistence type="predicted"/>
<accession>A0AAV6URZ5</accession>
<organism evidence="1 2">
    <name type="scientific">Oedothorax gibbosus</name>
    <dbReference type="NCBI Taxonomy" id="931172"/>
    <lineage>
        <taxon>Eukaryota</taxon>
        <taxon>Metazoa</taxon>
        <taxon>Ecdysozoa</taxon>
        <taxon>Arthropoda</taxon>
        <taxon>Chelicerata</taxon>
        <taxon>Arachnida</taxon>
        <taxon>Araneae</taxon>
        <taxon>Araneomorphae</taxon>
        <taxon>Entelegynae</taxon>
        <taxon>Araneoidea</taxon>
        <taxon>Linyphiidae</taxon>
        <taxon>Erigoninae</taxon>
        <taxon>Oedothorax</taxon>
    </lineage>
</organism>
<dbReference type="Proteomes" id="UP000827092">
    <property type="component" value="Unassembled WGS sequence"/>
</dbReference>
<dbReference type="EMBL" id="JAFNEN010000281">
    <property type="protein sequence ID" value="KAG8187030.1"/>
    <property type="molecule type" value="Genomic_DNA"/>
</dbReference>
<protein>
    <submittedName>
        <fullName evidence="1">Uncharacterized protein</fullName>
    </submittedName>
</protein>
<reference evidence="1 2" key="1">
    <citation type="journal article" date="2022" name="Nat. Ecol. Evol.">
        <title>A masculinizing supergene underlies an exaggerated male reproductive morph in a spider.</title>
        <authorList>
            <person name="Hendrickx F."/>
            <person name="De Corte Z."/>
            <person name="Sonet G."/>
            <person name="Van Belleghem S.M."/>
            <person name="Kostlbacher S."/>
            <person name="Vangestel C."/>
        </authorList>
    </citation>
    <scope>NUCLEOTIDE SEQUENCE [LARGE SCALE GENOMIC DNA]</scope>
    <source>
        <strain evidence="1">W744_W776</strain>
    </source>
</reference>